<reference evidence="2 3" key="1">
    <citation type="submission" date="2018-06" db="EMBL/GenBank/DDBJ databases">
        <authorList>
            <consortium name="Pathogen Informatics"/>
            <person name="Doyle S."/>
        </authorList>
    </citation>
    <scope>NUCLEOTIDE SEQUENCE [LARGE SCALE GENOMIC DNA]</scope>
    <source>
        <strain evidence="2 3">NCTC12410</strain>
    </source>
</reference>
<dbReference type="EMBL" id="UGHV01000001">
    <property type="protein sequence ID" value="STO97568.1"/>
    <property type="molecule type" value="Genomic_DNA"/>
</dbReference>
<accession>A0A377J5C8</accession>
<name>A0A377J5C8_9HELI</name>
<dbReference type="OrthoDB" id="5324665at2"/>
<gene>
    <name evidence="2" type="ORF">NCTC12410_01400</name>
</gene>
<dbReference type="AlphaFoldDB" id="A0A377J5C8"/>
<protein>
    <recommendedName>
        <fullName evidence="4">Rod binding protein</fullName>
    </recommendedName>
</protein>
<evidence type="ECO:0000256" key="1">
    <source>
        <dbReference type="SAM" id="MobiDB-lite"/>
    </source>
</evidence>
<feature type="region of interest" description="Disordered" evidence="1">
    <location>
        <begin position="1"/>
        <end position="27"/>
    </location>
</feature>
<organism evidence="2 3">
    <name type="scientific">Helicobacter canis</name>
    <dbReference type="NCBI Taxonomy" id="29419"/>
    <lineage>
        <taxon>Bacteria</taxon>
        <taxon>Pseudomonadati</taxon>
        <taxon>Campylobacterota</taxon>
        <taxon>Epsilonproteobacteria</taxon>
        <taxon>Campylobacterales</taxon>
        <taxon>Helicobacteraceae</taxon>
        <taxon>Helicobacter</taxon>
    </lineage>
</organism>
<evidence type="ECO:0000313" key="3">
    <source>
        <dbReference type="Proteomes" id="UP000254841"/>
    </source>
</evidence>
<dbReference type="RefSeq" id="WP_115011796.1">
    <property type="nucleotide sequence ID" value="NZ_UGHV01000001.1"/>
</dbReference>
<sequence>MKIDTSSTLAAYQASKTPSISKTSDDAKLKEQTDAFEAILLKFMLDTSLNLKNPLYPKQPGSDIYQGMYKDTLASHLSGGFGYSQALFDWLKEQQKG</sequence>
<evidence type="ECO:0000313" key="2">
    <source>
        <dbReference type="EMBL" id="STO97568.1"/>
    </source>
</evidence>
<proteinExistence type="predicted"/>
<feature type="compositionally biased region" description="Polar residues" evidence="1">
    <location>
        <begin position="1"/>
        <end position="22"/>
    </location>
</feature>
<dbReference type="Proteomes" id="UP000254841">
    <property type="component" value="Unassembled WGS sequence"/>
</dbReference>
<evidence type="ECO:0008006" key="4">
    <source>
        <dbReference type="Google" id="ProtNLM"/>
    </source>
</evidence>